<accession>A0A6J1NXZ5</accession>
<dbReference type="InterPro" id="IPR010487">
    <property type="entry name" value="NGRN/Rrg9"/>
</dbReference>
<feature type="compositionally biased region" description="Low complexity" evidence="1">
    <location>
        <begin position="227"/>
        <end position="243"/>
    </location>
</feature>
<evidence type="ECO:0000313" key="2">
    <source>
        <dbReference type="Proteomes" id="UP001652582"/>
    </source>
</evidence>
<sequence length="375" mass="43859">MTMFAVFPRRLYFICEKLPVPVRLLRNRSRRLDGGGSNPGLDNRLTAFREEGIKVQDDDIEEFMEQSDSNFFNVGEAYNAHLNETLIGKHQLKYQIVKDKYFKENMPNLLTWSEKEQIRHLAATQPDEWTPQRIAESFPVTEHVAKKLLKYPWKPATEERIARHDASAMRNWRELKEGTLDIPEELRSHFLKFSERTIPPLNKKSIKMDISEKKMGEFEQIIQRCASNENNKNDSNNSESSESNTDEETKPIKKDWKKVTLNELASTIKNRLDKGKNVNIPDKMIVESINNEPNNINTNQAHNTEIELFDEKKEKNSVTNYKEEDDKVDLPASYPERIRIPKKAYQKGATYKVDDCFYDHDGRFLYRVIGMTNTH</sequence>
<organism evidence="2 3">
    <name type="scientific">Bicyclus anynana</name>
    <name type="common">Squinting bush brown butterfly</name>
    <dbReference type="NCBI Taxonomy" id="110368"/>
    <lineage>
        <taxon>Eukaryota</taxon>
        <taxon>Metazoa</taxon>
        <taxon>Ecdysozoa</taxon>
        <taxon>Arthropoda</taxon>
        <taxon>Hexapoda</taxon>
        <taxon>Insecta</taxon>
        <taxon>Pterygota</taxon>
        <taxon>Neoptera</taxon>
        <taxon>Endopterygota</taxon>
        <taxon>Lepidoptera</taxon>
        <taxon>Glossata</taxon>
        <taxon>Ditrysia</taxon>
        <taxon>Papilionoidea</taxon>
        <taxon>Nymphalidae</taxon>
        <taxon>Satyrinae</taxon>
        <taxon>Satyrini</taxon>
        <taxon>Mycalesina</taxon>
        <taxon>Bicyclus</taxon>
    </lineage>
</organism>
<evidence type="ECO:0000256" key="1">
    <source>
        <dbReference type="SAM" id="MobiDB-lite"/>
    </source>
</evidence>
<keyword evidence="2" id="KW-1185">Reference proteome</keyword>
<feature type="region of interest" description="Disordered" evidence="1">
    <location>
        <begin position="226"/>
        <end position="251"/>
    </location>
</feature>
<name>A0A6J1NXZ5_BICAN</name>
<dbReference type="PANTHER" id="PTHR13475:SF3">
    <property type="entry name" value="NEUGRIN"/>
    <property type="match status" value="1"/>
</dbReference>
<dbReference type="GeneID" id="112054159"/>
<dbReference type="Pfam" id="PF06413">
    <property type="entry name" value="Neugrin"/>
    <property type="match status" value="1"/>
</dbReference>
<dbReference type="AlphaFoldDB" id="A0A6J1NXZ5"/>
<dbReference type="OrthoDB" id="6415470at2759"/>
<reference evidence="3" key="1">
    <citation type="submission" date="2025-08" db="UniProtKB">
        <authorList>
            <consortium name="RefSeq"/>
        </authorList>
    </citation>
    <scope>IDENTIFICATION</scope>
</reference>
<dbReference type="KEGG" id="bany:112054159"/>
<dbReference type="GO" id="GO:0005634">
    <property type="term" value="C:nucleus"/>
    <property type="evidence" value="ECO:0007669"/>
    <property type="project" value="TreeGrafter"/>
</dbReference>
<protein>
    <submittedName>
        <fullName evidence="3">Uncharacterized protein LOC112054159</fullName>
    </submittedName>
</protein>
<evidence type="ECO:0000313" key="3">
    <source>
        <dbReference type="RefSeq" id="XP_023949608.2"/>
    </source>
</evidence>
<dbReference type="PANTHER" id="PTHR13475">
    <property type="entry name" value="NEUGRIN"/>
    <property type="match status" value="1"/>
</dbReference>
<dbReference type="RefSeq" id="XP_023949608.2">
    <property type="nucleotide sequence ID" value="XM_024093840.2"/>
</dbReference>
<dbReference type="Proteomes" id="UP001652582">
    <property type="component" value="Chromosome 17"/>
</dbReference>
<proteinExistence type="predicted"/>
<gene>
    <name evidence="3" type="primary">LOC112054159</name>
</gene>